<keyword evidence="2" id="KW-0547">Nucleotide-binding</keyword>
<reference evidence="7" key="1">
    <citation type="journal article" date="2019" name="Int. J. Syst. Evol. Microbiol.">
        <title>The Global Catalogue of Microorganisms (GCM) 10K type strain sequencing project: providing services to taxonomists for standard genome sequencing and annotation.</title>
        <authorList>
            <consortium name="The Broad Institute Genomics Platform"/>
            <consortium name="The Broad Institute Genome Sequencing Center for Infectious Disease"/>
            <person name="Wu L."/>
            <person name="Ma J."/>
        </authorList>
    </citation>
    <scope>NUCLEOTIDE SEQUENCE [LARGE SCALE GENOMIC DNA]</scope>
    <source>
        <strain evidence="7">NBRC 110107</strain>
    </source>
</reference>
<dbReference type="Gene3D" id="3.40.50.300">
    <property type="entry name" value="P-loop containing nucleotide triphosphate hydrolases"/>
    <property type="match status" value="2"/>
</dbReference>
<name>A0ABQ6BIT4_9CAUL</name>
<dbReference type="PANTHER" id="PTHR19211">
    <property type="entry name" value="ATP-BINDING TRANSPORT PROTEIN-RELATED"/>
    <property type="match status" value="1"/>
</dbReference>
<dbReference type="CDD" id="cd03221">
    <property type="entry name" value="ABCF_EF-3"/>
    <property type="match status" value="1"/>
</dbReference>
<dbReference type="InterPro" id="IPR003439">
    <property type="entry name" value="ABC_transporter-like_ATP-bd"/>
</dbReference>
<feature type="domain" description="ABC transporter" evidence="5">
    <location>
        <begin position="1"/>
        <end position="232"/>
    </location>
</feature>
<dbReference type="RefSeq" id="WP_284222798.1">
    <property type="nucleotide sequence ID" value="NZ_BSOY01000043.1"/>
</dbReference>
<evidence type="ECO:0000256" key="4">
    <source>
        <dbReference type="SAM" id="MobiDB-lite"/>
    </source>
</evidence>
<gene>
    <name evidence="6" type="ORF">GCM10007859_19490</name>
</gene>
<comment type="caution">
    <text evidence="6">The sequence shown here is derived from an EMBL/GenBank/DDBJ whole genome shotgun (WGS) entry which is preliminary data.</text>
</comment>
<dbReference type="PROSITE" id="PS00211">
    <property type="entry name" value="ABC_TRANSPORTER_1"/>
    <property type="match status" value="1"/>
</dbReference>
<feature type="region of interest" description="Disordered" evidence="4">
    <location>
        <begin position="531"/>
        <end position="557"/>
    </location>
</feature>
<dbReference type="SMART" id="SM00382">
    <property type="entry name" value="AAA"/>
    <property type="match status" value="2"/>
</dbReference>
<evidence type="ECO:0000259" key="5">
    <source>
        <dbReference type="PROSITE" id="PS50893"/>
    </source>
</evidence>
<dbReference type="InterPro" id="IPR027417">
    <property type="entry name" value="P-loop_NTPase"/>
</dbReference>
<dbReference type="Pfam" id="PF00005">
    <property type="entry name" value="ABC_tran"/>
    <property type="match status" value="2"/>
</dbReference>
<evidence type="ECO:0000313" key="6">
    <source>
        <dbReference type="EMBL" id="GLS01930.1"/>
    </source>
</evidence>
<evidence type="ECO:0000256" key="3">
    <source>
        <dbReference type="ARBA" id="ARBA00022840"/>
    </source>
</evidence>
<dbReference type="Proteomes" id="UP001156921">
    <property type="component" value="Unassembled WGS sequence"/>
</dbReference>
<organism evidence="6 7">
    <name type="scientific">Brevundimonas denitrificans</name>
    <dbReference type="NCBI Taxonomy" id="1443434"/>
    <lineage>
        <taxon>Bacteria</taxon>
        <taxon>Pseudomonadati</taxon>
        <taxon>Pseudomonadota</taxon>
        <taxon>Alphaproteobacteria</taxon>
        <taxon>Caulobacterales</taxon>
        <taxon>Caulobacteraceae</taxon>
        <taxon>Brevundimonas</taxon>
    </lineage>
</organism>
<keyword evidence="7" id="KW-1185">Reference proteome</keyword>
<dbReference type="SUPFAM" id="SSF52540">
    <property type="entry name" value="P-loop containing nucleoside triphosphate hydrolases"/>
    <property type="match status" value="2"/>
</dbReference>
<keyword evidence="3 6" id="KW-0067">ATP-binding</keyword>
<dbReference type="PANTHER" id="PTHR19211:SF6">
    <property type="entry name" value="BLL7188 PROTEIN"/>
    <property type="match status" value="1"/>
</dbReference>
<dbReference type="InterPro" id="IPR017871">
    <property type="entry name" value="ABC_transporter-like_CS"/>
</dbReference>
<proteinExistence type="predicted"/>
<dbReference type="EMBL" id="BSOY01000043">
    <property type="protein sequence ID" value="GLS01930.1"/>
    <property type="molecule type" value="Genomic_DNA"/>
</dbReference>
<evidence type="ECO:0000313" key="7">
    <source>
        <dbReference type="Proteomes" id="UP001156921"/>
    </source>
</evidence>
<dbReference type="InterPro" id="IPR003593">
    <property type="entry name" value="AAA+_ATPase"/>
</dbReference>
<evidence type="ECO:0000256" key="1">
    <source>
        <dbReference type="ARBA" id="ARBA00022737"/>
    </source>
</evidence>
<sequence length="557" mass="58061">MTLDRVAARTPDGHTLFSDLSLAFGRERTGVVGRNGVGKTTLLRLIAGLTEAADGAVLRGGRIGFLEQVVGPPEGGTVADALGVGDGLAILARVLAGEGSADDLAEADWTLEDRIATALAGVGLPGLDPARPSGSLSGGEQTRLRLAALLLDPPDMLVLDEPTNHLDREGRAIVSGVLERWKGGAVVVSHDRSLLRGMDRIVELSSLGAATYGGGYDLYADRKAAERAAAEHGLEAAEREAGRVARETRRAVEKKARRDKAGRAFAARKSEPKILLGAMAERAENSGAREHRLAERRAAAAESALAGARERVERVRTLAIPLPATGLAAGRTVLALDEAAWDAPDGRRIVGPESLKLTGSERVAVTGPNGAGKTTLLRLMAGDLEPTAGRIERPASAAFLDQGTVLLQPDETLIEAYRRLNPEATSNEAPAALARFLFRNRGARRVVGTLSGGERLRAALACVMTGARPPQLLILDEPTNHLDLDSLAAVETALAAWDGALVVVSHDADFLAAIGVGRTLALGQPQLATAPRRRTATGLGAAVTGSAAGRPNSQPCP</sequence>
<dbReference type="GO" id="GO:0005524">
    <property type="term" value="F:ATP binding"/>
    <property type="evidence" value="ECO:0007669"/>
    <property type="project" value="UniProtKB-KW"/>
</dbReference>
<dbReference type="InterPro" id="IPR050611">
    <property type="entry name" value="ABCF"/>
</dbReference>
<protein>
    <submittedName>
        <fullName evidence="6">ABC transporter ATP-binding protein</fullName>
    </submittedName>
</protein>
<accession>A0ABQ6BIT4</accession>
<feature type="domain" description="ABC transporter" evidence="5">
    <location>
        <begin position="334"/>
        <end position="549"/>
    </location>
</feature>
<evidence type="ECO:0000256" key="2">
    <source>
        <dbReference type="ARBA" id="ARBA00022741"/>
    </source>
</evidence>
<dbReference type="PROSITE" id="PS50893">
    <property type="entry name" value="ABC_TRANSPORTER_2"/>
    <property type="match status" value="2"/>
</dbReference>
<keyword evidence="1" id="KW-0677">Repeat</keyword>